<keyword evidence="1" id="KW-1133">Transmembrane helix</keyword>
<dbReference type="Proteomes" id="UP001445076">
    <property type="component" value="Unassembled WGS sequence"/>
</dbReference>
<feature type="transmembrane region" description="Helical" evidence="1">
    <location>
        <begin position="134"/>
        <end position="151"/>
    </location>
</feature>
<keyword evidence="3" id="KW-1185">Reference proteome</keyword>
<feature type="transmembrane region" description="Helical" evidence="1">
    <location>
        <begin position="163"/>
        <end position="183"/>
    </location>
</feature>
<comment type="caution">
    <text evidence="2">The sequence shown here is derived from an EMBL/GenBank/DDBJ whole genome shotgun (WGS) entry which is preliminary data.</text>
</comment>
<keyword evidence="1" id="KW-0472">Membrane</keyword>
<name>A0AAW0XRI9_CHEQU</name>
<evidence type="ECO:0000313" key="2">
    <source>
        <dbReference type="EMBL" id="KAK8742578.1"/>
    </source>
</evidence>
<organism evidence="2 3">
    <name type="scientific">Cherax quadricarinatus</name>
    <name type="common">Australian red claw crayfish</name>
    <dbReference type="NCBI Taxonomy" id="27406"/>
    <lineage>
        <taxon>Eukaryota</taxon>
        <taxon>Metazoa</taxon>
        <taxon>Ecdysozoa</taxon>
        <taxon>Arthropoda</taxon>
        <taxon>Crustacea</taxon>
        <taxon>Multicrustacea</taxon>
        <taxon>Malacostraca</taxon>
        <taxon>Eumalacostraca</taxon>
        <taxon>Eucarida</taxon>
        <taxon>Decapoda</taxon>
        <taxon>Pleocyemata</taxon>
        <taxon>Astacidea</taxon>
        <taxon>Parastacoidea</taxon>
        <taxon>Parastacidae</taxon>
        <taxon>Cherax</taxon>
    </lineage>
</organism>
<gene>
    <name evidence="2" type="ORF">OTU49_001970</name>
</gene>
<reference evidence="2 3" key="1">
    <citation type="journal article" date="2024" name="BMC Genomics">
        <title>Genome assembly of redclaw crayfish (Cherax quadricarinatus) provides insights into its immune adaptation and hypoxia tolerance.</title>
        <authorList>
            <person name="Liu Z."/>
            <person name="Zheng J."/>
            <person name="Li H."/>
            <person name="Fang K."/>
            <person name="Wang S."/>
            <person name="He J."/>
            <person name="Zhou D."/>
            <person name="Weng S."/>
            <person name="Chi M."/>
            <person name="Gu Z."/>
            <person name="He J."/>
            <person name="Li F."/>
            <person name="Wang M."/>
        </authorList>
    </citation>
    <scope>NUCLEOTIDE SEQUENCE [LARGE SCALE GENOMIC DNA]</scope>
    <source>
        <strain evidence="2">ZL_2023a</strain>
    </source>
</reference>
<sequence length="188" mass="20228">AVPTHTGIIFTNAKDARVTSSTRWSPAPGLYTLVSSSWPPHAGLHLLASTLVSTSWPPHVGLQLLASTRWSPPPGLHVDLHLLASTRWSPPPGLHVDLQLLASTRWFPAPGLHTLVSSSWSLGALKYSPSGDNTTLLLLTTAATTITITIIKPADMPTPKEFFTMAALCLASAFAFFCCPIFLERPQQ</sequence>
<accession>A0AAW0XRI9</accession>
<proteinExistence type="predicted"/>
<evidence type="ECO:0000256" key="1">
    <source>
        <dbReference type="SAM" id="Phobius"/>
    </source>
</evidence>
<protein>
    <submittedName>
        <fullName evidence="2">Uncharacterized protein</fullName>
    </submittedName>
</protein>
<dbReference type="AlphaFoldDB" id="A0AAW0XRI9"/>
<keyword evidence="1" id="KW-0812">Transmembrane</keyword>
<feature type="non-terminal residue" evidence="2">
    <location>
        <position position="1"/>
    </location>
</feature>
<dbReference type="EMBL" id="JARKIK010000028">
    <property type="protein sequence ID" value="KAK8742578.1"/>
    <property type="molecule type" value="Genomic_DNA"/>
</dbReference>
<evidence type="ECO:0000313" key="3">
    <source>
        <dbReference type="Proteomes" id="UP001445076"/>
    </source>
</evidence>